<proteinExistence type="predicted"/>
<reference evidence="2 3" key="1">
    <citation type="journal article" date="2012" name="PLoS Pathog.">
        <title>Diverse lifestyles and strategies of plant pathogenesis encoded in the genomes of eighteen Dothideomycetes fungi.</title>
        <authorList>
            <person name="Ohm R.A."/>
            <person name="Feau N."/>
            <person name="Henrissat B."/>
            <person name="Schoch C.L."/>
            <person name="Horwitz B.A."/>
            <person name="Barry K.W."/>
            <person name="Condon B.J."/>
            <person name="Copeland A.C."/>
            <person name="Dhillon B."/>
            <person name="Glaser F."/>
            <person name="Hesse C.N."/>
            <person name="Kosti I."/>
            <person name="LaButti K."/>
            <person name="Lindquist E.A."/>
            <person name="Lucas S."/>
            <person name="Salamov A.A."/>
            <person name="Bradshaw R.E."/>
            <person name="Ciuffetti L."/>
            <person name="Hamelin R.C."/>
            <person name="Kema G.H.J."/>
            <person name="Lawrence C."/>
            <person name="Scott J.A."/>
            <person name="Spatafora J.W."/>
            <person name="Turgeon B.G."/>
            <person name="de Wit P.J.G.M."/>
            <person name="Zhong S."/>
            <person name="Goodwin S.B."/>
            <person name="Grigoriev I.V."/>
        </authorList>
    </citation>
    <scope>NUCLEOTIDE SEQUENCE [LARGE SCALE GENOMIC DNA]</scope>
    <source>
        <strain evidence="2 3">UAMH 10762</strain>
    </source>
</reference>
<feature type="compositionally biased region" description="Basic and acidic residues" evidence="1">
    <location>
        <begin position="218"/>
        <end position="233"/>
    </location>
</feature>
<dbReference type="GeneID" id="19110896"/>
<dbReference type="HOGENOM" id="CLU_1189716_0_0_1"/>
<evidence type="ECO:0000256" key="1">
    <source>
        <dbReference type="SAM" id="MobiDB-lite"/>
    </source>
</evidence>
<protein>
    <submittedName>
        <fullName evidence="2">Uncharacterized protein</fullName>
    </submittedName>
</protein>
<organism evidence="2 3">
    <name type="scientific">Baudoinia panamericana (strain UAMH 10762)</name>
    <name type="common">Angels' share fungus</name>
    <name type="synonym">Baudoinia compniacensis (strain UAMH 10762)</name>
    <dbReference type="NCBI Taxonomy" id="717646"/>
    <lineage>
        <taxon>Eukaryota</taxon>
        <taxon>Fungi</taxon>
        <taxon>Dikarya</taxon>
        <taxon>Ascomycota</taxon>
        <taxon>Pezizomycotina</taxon>
        <taxon>Dothideomycetes</taxon>
        <taxon>Dothideomycetidae</taxon>
        <taxon>Mycosphaerellales</taxon>
        <taxon>Teratosphaeriaceae</taxon>
        <taxon>Baudoinia</taxon>
    </lineage>
</organism>
<evidence type="ECO:0000313" key="3">
    <source>
        <dbReference type="Proteomes" id="UP000011761"/>
    </source>
</evidence>
<gene>
    <name evidence="2" type="ORF">BAUCODRAFT_292679</name>
</gene>
<dbReference type="EMBL" id="KB445562">
    <property type="protein sequence ID" value="EMC92483.1"/>
    <property type="molecule type" value="Genomic_DNA"/>
</dbReference>
<keyword evidence="3" id="KW-1185">Reference proteome</keyword>
<dbReference type="RefSeq" id="XP_007680796.1">
    <property type="nucleotide sequence ID" value="XM_007682606.1"/>
</dbReference>
<evidence type="ECO:0000313" key="2">
    <source>
        <dbReference type="EMBL" id="EMC92483.1"/>
    </source>
</evidence>
<feature type="region of interest" description="Disordered" evidence="1">
    <location>
        <begin position="214"/>
        <end position="233"/>
    </location>
</feature>
<feature type="region of interest" description="Disordered" evidence="1">
    <location>
        <begin position="1"/>
        <end position="30"/>
    </location>
</feature>
<dbReference type="KEGG" id="bcom:BAUCODRAFT_292679"/>
<accession>M2MM85</accession>
<dbReference type="Proteomes" id="UP000011761">
    <property type="component" value="Unassembled WGS sequence"/>
</dbReference>
<dbReference type="AlphaFoldDB" id="M2MM85"/>
<name>M2MM85_BAUPA</name>
<sequence>MYSVAMSARKSESSLAPREGNQAGRERLTAESLERCAAASSVSRSRAACSGSANSLQPDRVKRFIAGRVREEASQLAHQTLGERYAVRMEDGLAPDFDSDHLESIRSSEAKADLDKIRQMYRLCEEPGPEPMLRFATFSAIDEPFPLLTKRAMSDSGVDYGSLESVQARAVAATSILQTQHNHGTSDNGYLDCRTNSIPSSSLARVYKTPRCRKRLASRAESEEDTGKRSRSG</sequence>